<dbReference type="InterPro" id="IPR025323">
    <property type="entry name" value="DUF4229"/>
</dbReference>
<evidence type="ECO:0000256" key="1">
    <source>
        <dbReference type="SAM" id="Phobius"/>
    </source>
</evidence>
<keyword evidence="3" id="KW-1185">Reference proteome</keyword>
<sequence length="85" mass="9269">MRSLLAYTVARLAVFAATAGILYLVLPLDYGESGALLILLALAVLISGIVSYVLLARRREEFSAAVVDAFLNARHKFEKSRGKED</sequence>
<feature type="transmembrane region" description="Helical" evidence="1">
    <location>
        <begin position="35"/>
        <end position="55"/>
    </location>
</feature>
<protein>
    <submittedName>
        <fullName evidence="2">Cytochrome c biogenesis factor</fullName>
    </submittedName>
</protein>
<keyword evidence="1" id="KW-0472">Membrane</keyword>
<dbReference type="Proteomes" id="UP000539313">
    <property type="component" value="Unassembled WGS sequence"/>
</dbReference>
<dbReference type="EMBL" id="JACJII010000001">
    <property type="protein sequence ID" value="MBA9001419.1"/>
    <property type="molecule type" value="Genomic_DNA"/>
</dbReference>
<keyword evidence="1" id="KW-0812">Transmembrane</keyword>
<dbReference type="RefSeq" id="WP_182703717.1">
    <property type="nucleotide sequence ID" value="NZ_JACJII010000001.1"/>
</dbReference>
<evidence type="ECO:0000313" key="3">
    <source>
        <dbReference type="Proteomes" id="UP000539313"/>
    </source>
</evidence>
<proteinExistence type="predicted"/>
<evidence type="ECO:0000313" key="2">
    <source>
        <dbReference type="EMBL" id="MBA9001419.1"/>
    </source>
</evidence>
<reference evidence="2 3" key="1">
    <citation type="submission" date="2020-08" db="EMBL/GenBank/DDBJ databases">
        <title>Sequencing the genomes of 1000 actinobacteria strains.</title>
        <authorList>
            <person name="Klenk H.-P."/>
        </authorList>
    </citation>
    <scope>NUCLEOTIDE SEQUENCE [LARGE SCALE GENOMIC DNA]</scope>
    <source>
        <strain evidence="2 3">DSM 45823</strain>
    </source>
</reference>
<name>A0A7W3MT69_9ACTN</name>
<keyword evidence="1" id="KW-1133">Transmembrane helix</keyword>
<comment type="caution">
    <text evidence="2">The sequence shown here is derived from an EMBL/GenBank/DDBJ whole genome shotgun (WGS) entry which is preliminary data.</text>
</comment>
<dbReference type="AlphaFoldDB" id="A0A7W3MT69"/>
<gene>
    <name evidence="2" type="ORF">HNR21_000301</name>
</gene>
<dbReference type="Pfam" id="PF14012">
    <property type="entry name" value="DUF4229"/>
    <property type="match status" value="1"/>
</dbReference>
<accession>A0A7W3MT69</accession>
<organism evidence="2 3">
    <name type="scientific">Thermomonospora cellulosilytica</name>
    <dbReference type="NCBI Taxonomy" id="1411118"/>
    <lineage>
        <taxon>Bacteria</taxon>
        <taxon>Bacillati</taxon>
        <taxon>Actinomycetota</taxon>
        <taxon>Actinomycetes</taxon>
        <taxon>Streptosporangiales</taxon>
        <taxon>Thermomonosporaceae</taxon>
        <taxon>Thermomonospora</taxon>
    </lineage>
</organism>